<dbReference type="InterPro" id="IPR051081">
    <property type="entry name" value="HTH_MetalResp_TranReg"/>
</dbReference>
<comment type="caution">
    <text evidence="5">The sequence shown here is derived from an EMBL/GenBank/DDBJ whole genome shotgun (WGS) entry which is preliminary data.</text>
</comment>
<evidence type="ECO:0000256" key="1">
    <source>
        <dbReference type="ARBA" id="ARBA00023015"/>
    </source>
</evidence>
<evidence type="ECO:0000313" key="6">
    <source>
        <dbReference type="Proteomes" id="UP000548476"/>
    </source>
</evidence>
<name>A0A841FE35_9ACTN</name>
<evidence type="ECO:0000259" key="4">
    <source>
        <dbReference type="SMART" id="SM00418"/>
    </source>
</evidence>
<dbReference type="SUPFAM" id="SSF46785">
    <property type="entry name" value="Winged helix' DNA-binding domain"/>
    <property type="match status" value="1"/>
</dbReference>
<keyword evidence="2 5" id="KW-0238">DNA-binding</keyword>
<dbReference type="AlphaFoldDB" id="A0A841FE35"/>
<dbReference type="PANTHER" id="PTHR33154:SF33">
    <property type="entry name" value="TRANSCRIPTIONAL REPRESSOR SDPR"/>
    <property type="match status" value="1"/>
</dbReference>
<evidence type="ECO:0000313" key="5">
    <source>
        <dbReference type="EMBL" id="MBB6034526.1"/>
    </source>
</evidence>
<accession>A0A841FE35</accession>
<proteinExistence type="predicted"/>
<dbReference type="InterPro" id="IPR001845">
    <property type="entry name" value="HTH_ArsR_DNA-bd_dom"/>
</dbReference>
<dbReference type="InterPro" id="IPR011991">
    <property type="entry name" value="ArsR-like_HTH"/>
</dbReference>
<organism evidence="5 6">
    <name type="scientific">Phytomonospora endophytica</name>
    <dbReference type="NCBI Taxonomy" id="714109"/>
    <lineage>
        <taxon>Bacteria</taxon>
        <taxon>Bacillati</taxon>
        <taxon>Actinomycetota</taxon>
        <taxon>Actinomycetes</taxon>
        <taxon>Micromonosporales</taxon>
        <taxon>Micromonosporaceae</taxon>
        <taxon>Phytomonospora</taxon>
    </lineage>
</organism>
<evidence type="ECO:0000256" key="3">
    <source>
        <dbReference type="ARBA" id="ARBA00023163"/>
    </source>
</evidence>
<protein>
    <submittedName>
        <fullName evidence="5">DNA-binding transcriptional ArsR family regulator</fullName>
    </submittedName>
</protein>
<keyword evidence="1" id="KW-0805">Transcription regulation</keyword>
<evidence type="ECO:0000256" key="2">
    <source>
        <dbReference type="ARBA" id="ARBA00023125"/>
    </source>
</evidence>
<sequence length="108" mass="11808">MSDLSPTGDELARLLATLANPHRMRVVAALARERHYVSDLARRLGISRALLQLHLKKLEACGLVTSTLELSGDGKAMKFYELAPFDIHLTPETVARAAEDLAQEGSPE</sequence>
<keyword evidence="6" id="KW-1185">Reference proteome</keyword>
<dbReference type="EMBL" id="JACHGT010000004">
    <property type="protein sequence ID" value="MBB6034526.1"/>
    <property type="molecule type" value="Genomic_DNA"/>
</dbReference>
<dbReference type="Proteomes" id="UP000548476">
    <property type="component" value="Unassembled WGS sequence"/>
</dbReference>
<dbReference type="Pfam" id="PF12840">
    <property type="entry name" value="HTH_20"/>
    <property type="match status" value="1"/>
</dbReference>
<dbReference type="GO" id="GO:0003700">
    <property type="term" value="F:DNA-binding transcription factor activity"/>
    <property type="evidence" value="ECO:0007669"/>
    <property type="project" value="InterPro"/>
</dbReference>
<feature type="domain" description="HTH arsR-type" evidence="4">
    <location>
        <begin position="13"/>
        <end position="103"/>
    </location>
</feature>
<dbReference type="Gene3D" id="1.10.10.10">
    <property type="entry name" value="Winged helix-like DNA-binding domain superfamily/Winged helix DNA-binding domain"/>
    <property type="match status" value="1"/>
</dbReference>
<dbReference type="InterPro" id="IPR036388">
    <property type="entry name" value="WH-like_DNA-bd_sf"/>
</dbReference>
<dbReference type="CDD" id="cd00090">
    <property type="entry name" value="HTH_ARSR"/>
    <property type="match status" value="1"/>
</dbReference>
<dbReference type="PANTHER" id="PTHR33154">
    <property type="entry name" value="TRANSCRIPTIONAL REGULATOR, ARSR FAMILY"/>
    <property type="match status" value="1"/>
</dbReference>
<reference evidence="5 6" key="1">
    <citation type="submission" date="2020-08" db="EMBL/GenBank/DDBJ databases">
        <title>Genomic Encyclopedia of Type Strains, Phase IV (KMG-IV): sequencing the most valuable type-strain genomes for metagenomic binning, comparative biology and taxonomic classification.</title>
        <authorList>
            <person name="Goeker M."/>
        </authorList>
    </citation>
    <scope>NUCLEOTIDE SEQUENCE [LARGE SCALE GENOMIC DNA]</scope>
    <source>
        <strain evidence="5 6">YIM 65646</strain>
    </source>
</reference>
<dbReference type="InterPro" id="IPR036390">
    <property type="entry name" value="WH_DNA-bd_sf"/>
</dbReference>
<gene>
    <name evidence="5" type="ORF">HNR73_002376</name>
</gene>
<dbReference type="RefSeq" id="WP_184787373.1">
    <property type="nucleotide sequence ID" value="NZ_BONT01000088.1"/>
</dbReference>
<dbReference type="GO" id="GO:0003677">
    <property type="term" value="F:DNA binding"/>
    <property type="evidence" value="ECO:0007669"/>
    <property type="project" value="UniProtKB-KW"/>
</dbReference>
<keyword evidence="3" id="KW-0804">Transcription</keyword>
<dbReference type="SMART" id="SM00418">
    <property type="entry name" value="HTH_ARSR"/>
    <property type="match status" value="1"/>
</dbReference>